<gene>
    <name evidence="2" type="ORF">GOOTI_223_00070</name>
</gene>
<evidence type="ECO:0000313" key="3">
    <source>
        <dbReference type="Proteomes" id="UP000005038"/>
    </source>
</evidence>
<feature type="compositionally biased region" description="Low complexity" evidence="1">
    <location>
        <begin position="1"/>
        <end position="23"/>
    </location>
</feature>
<organism evidence="2 3">
    <name type="scientific">Gordonia otitidis (strain DSM 44809 / CCUG 52243 / JCM 12355 / NBRC 100426 / IFM 10032)</name>
    <dbReference type="NCBI Taxonomy" id="1108044"/>
    <lineage>
        <taxon>Bacteria</taxon>
        <taxon>Bacillati</taxon>
        <taxon>Actinomycetota</taxon>
        <taxon>Actinomycetes</taxon>
        <taxon>Mycobacteriales</taxon>
        <taxon>Gordoniaceae</taxon>
        <taxon>Gordonia</taxon>
    </lineage>
</organism>
<dbReference type="Proteomes" id="UP000005038">
    <property type="component" value="Unassembled WGS sequence"/>
</dbReference>
<proteinExistence type="predicted"/>
<dbReference type="STRING" id="1108044.GOOTI_223_00070"/>
<evidence type="ECO:0008006" key="4">
    <source>
        <dbReference type="Google" id="ProtNLM"/>
    </source>
</evidence>
<reference evidence="2" key="1">
    <citation type="submission" date="2012-02" db="EMBL/GenBank/DDBJ databases">
        <title>Whole genome shotgun sequence of Gordonia otitidis NBRC 100426.</title>
        <authorList>
            <person name="Yoshida I."/>
            <person name="Hosoyama A."/>
            <person name="Tsuchikane K."/>
            <person name="Katsumata H."/>
            <person name="Yamazaki S."/>
            <person name="Fujita N."/>
        </authorList>
    </citation>
    <scope>NUCLEOTIDE SEQUENCE [LARGE SCALE GENOMIC DNA]</scope>
    <source>
        <strain evidence="2">NBRC 100426</strain>
    </source>
</reference>
<dbReference type="EMBL" id="BAFB01000223">
    <property type="protein sequence ID" value="GAB36523.1"/>
    <property type="molecule type" value="Genomic_DNA"/>
</dbReference>
<protein>
    <recommendedName>
        <fullName evidence="4">DUF732 domain-containing protein</fullName>
    </recommendedName>
</protein>
<sequence>MEKSAGPSTTPAAPKPSAQPQATRPAELPTNGSVESVAPPQPAQQSAFERKLREGGLEIDPSAAASLGDAVCRVGASSGQDSAKKYAAALLQAQLHRAASDKEVSVFVDASKSLC</sequence>
<accession>H5TSR5</accession>
<feature type="region of interest" description="Disordered" evidence="1">
    <location>
        <begin position="1"/>
        <end position="48"/>
    </location>
</feature>
<name>H5TSR5_GORO1</name>
<keyword evidence="3" id="KW-1185">Reference proteome</keyword>
<evidence type="ECO:0000256" key="1">
    <source>
        <dbReference type="SAM" id="MobiDB-lite"/>
    </source>
</evidence>
<dbReference type="AlphaFoldDB" id="H5TSR5"/>
<comment type="caution">
    <text evidence="2">The sequence shown here is derived from an EMBL/GenBank/DDBJ whole genome shotgun (WGS) entry which is preliminary data.</text>
</comment>
<evidence type="ECO:0000313" key="2">
    <source>
        <dbReference type="EMBL" id="GAB36523.1"/>
    </source>
</evidence>